<protein>
    <submittedName>
        <fullName evidence="1">Uncharacterized protein</fullName>
    </submittedName>
</protein>
<evidence type="ECO:0000313" key="2">
    <source>
        <dbReference type="Proteomes" id="UP000237481"/>
    </source>
</evidence>
<accession>A0A2S4L2A9</accession>
<dbReference type="EMBL" id="PKSG01000314">
    <property type="protein sequence ID" value="POR36576.1"/>
    <property type="molecule type" value="Genomic_DNA"/>
</dbReference>
<dbReference type="Proteomes" id="UP000237481">
    <property type="component" value="Unassembled WGS sequence"/>
</dbReference>
<dbReference type="AlphaFoldDB" id="A0A2S4L2A9"/>
<comment type="caution">
    <text evidence="1">The sequence shown here is derived from an EMBL/GenBank/DDBJ whole genome shotgun (WGS) entry which is preliminary data.</text>
</comment>
<gene>
    <name evidence="1" type="ORF">TPAR_03252</name>
</gene>
<evidence type="ECO:0000313" key="1">
    <source>
        <dbReference type="EMBL" id="POR36576.1"/>
    </source>
</evidence>
<feature type="non-terminal residue" evidence="1">
    <location>
        <position position="1"/>
    </location>
</feature>
<name>A0A2S4L2A9_9HYPO</name>
<organism evidence="1 2">
    <name type="scientific">Tolypocladium paradoxum</name>
    <dbReference type="NCBI Taxonomy" id="94208"/>
    <lineage>
        <taxon>Eukaryota</taxon>
        <taxon>Fungi</taxon>
        <taxon>Dikarya</taxon>
        <taxon>Ascomycota</taxon>
        <taxon>Pezizomycotina</taxon>
        <taxon>Sordariomycetes</taxon>
        <taxon>Hypocreomycetidae</taxon>
        <taxon>Hypocreales</taxon>
        <taxon>Ophiocordycipitaceae</taxon>
        <taxon>Tolypocladium</taxon>
    </lineage>
</organism>
<reference evidence="1 2" key="1">
    <citation type="submission" date="2018-01" db="EMBL/GenBank/DDBJ databases">
        <title>Harnessing the power of phylogenomics to disentangle the directionality and signatures of interkingdom host jumping in the parasitic fungal genus Tolypocladium.</title>
        <authorList>
            <person name="Quandt C.A."/>
            <person name="Patterson W."/>
            <person name="Spatafora J.W."/>
        </authorList>
    </citation>
    <scope>NUCLEOTIDE SEQUENCE [LARGE SCALE GENOMIC DNA]</scope>
    <source>
        <strain evidence="1 2">NRBC 100945</strain>
    </source>
</reference>
<keyword evidence="2" id="KW-1185">Reference proteome</keyword>
<sequence>SWNRRTAQRFSCNRQRGLLSLLCLSKALHTTRRTLIRFITCRSPNPALSNSSPVLALLVERTDVLCSPSLQCHHPQDSGFHHGRGSSLDGASKMLIIPISQKETHSLEYISGLLLPELDRSGNC</sequence>
<proteinExistence type="predicted"/>